<evidence type="ECO:0000313" key="6">
    <source>
        <dbReference type="Proteomes" id="UP000266691"/>
    </source>
</evidence>
<dbReference type="InterPro" id="IPR032508">
    <property type="entry name" value="FecR_C"/>
</dbReference>
<organism evidence="4 6">
    <name type="scientific">Flagellimonas pelagia</name>
    <dbReference type="NCBI Taxonomy" id="2306998"/>
    <lineage>
        <taxon>Bacteria</taxon>
        <taxon>Pseudomonadati</taxon>
        <taxon>Bacteroidota</taxon>
        <taxon>Flavobacteriia</taxon>
        <taxon>Flavobacteriales</taxon>
        <taxon>Flavobacteriaceae</taxon>
        <taxon>Flagellimonas</taxon>
    </lineage>
</organism>
<dbReference type="Pfam" id="PF04773">
    <property type="entry name" value="FecR"/>
    <property type="match status" value="1"/>
</dbReference>
<dbReference type="PANTHER" id="PTHR30273:SF2">
    <property type="entry name" value="PROTEIN FECR"/>
    <property type="match status" value="1"/>
</dbReference>
<evidence type="ECO:0000313" key="7">
    <source>
        <dbReference type="Proteomes" id="UP000321621"/>
    </source>
</evidence>
<evidence type="ECO:0000259" key="2">
    <source>
        <dbReference type="Pfam" id="PF04773"/>
    </source>
</evidence>
<keyword evidence="1" id="KW-1133">Transmembrane helix</keyword>
<comment type="caution">
    <text evidence="4">The sequence shown here is derived from an EMBL/GenBank/DDBJ whole genome shotgun (WGS) entry which is preliminary data.</text>
</comment>
<dbReference type="InterPro" id="IPR006860">
    <property type="entry name" value="FecR"/>
</dbReference>
<evidence type="ECO:0000313" key="4">
    <source>
        <dbReference type="EMBL" id="RIV43362.1"/>
    </source>
</evidence>
<keyword evidence="1" id="KW-0472">Membrane</keyword>
<evidence type="ECO:0000313" key="5">
    <source>
        <dbReference type="EMBL" id="TXJ92700.1"/>
    </source>
</evidence>
<dbReference type="Gene3D" id="3.55.50.30">
    <property type="match status" value="1"/>
</dbReference>
<sequence>MEIALLVYKKLTSTLSESEKSELDNWLADSDENQFLYQSIENYYKNGGDISRLAQLNPNEAWKKVMMQYSSAKRTKTRKMLRATYKYAAILVVALSAGYFYWNQNFKNETTVDAPVQQQEGIVIVFDNGEKIELSSSGQQELVDKQGNKLGQRSGHQLNYANNENMDELVYNTLTIPNGQRFDIILSDNTHVFLNAGSSLRYPVTFLPGKKRQVYLQGEAFFEVTKDKEHPFVVTSDNMDVQVLGTKFNVSAYPEEENINTVLVEGSVRVNATPENIGEDISSVILEPGYMAQWDKTSKSAITEEVDTNLYTSWMQGKLVLRGMKFRDIIKKLERHYGVSIENRNEALNNRIFTATFDVESMEEVLNTFVSETKFDYKIDGKQITILNNQNPDLPMK</sequence>
<dbReference type="OrthoDB" id="704021at2"/>
<dbReference type="RefSeq" id="WP_119648094.1">
    <property type="nucleotide sequence ID" value="NZ_QXFI01000031.1"/>
</dbReference>
<dbReference type="Gene3D" id="2.60.120.1440">
    <property type="match status" value="1"/>
</dbReference>
<name>A0A3A1NET4_9FLAO</name>
<gene>
    <name evidence="4" type="ORF">D2V05_13135</name>
    <name evidence="5" type="ORF">FQ017_13005</name>
</gene>
<dbReference type="EMBL" id="VNWK01000031">
    <property type="protein sequence ID" value="TXJ92700.1"/>
    <property type="molecule type" value="Genomic_DNA"/>
</dbReference>
<keyword evidence="1" id="KW-0812">Transmembrane</keyword>
<accession>A0A3A1NET4</accession>
<feature type="domain" description="Protein FecR C-terminal" evidence="3">
    <location>
        <begin position="318"/>
        <end position="386"/>
    </location>
</feature>
<dbReference type="GO" id="GO:0016989">
    <property type="term" value="F:sigma factor antagonist activity"/>
    <property type="evidence" value="ECO:0007669"/>
    <property type="project" value="TreeGrafter"/>
</dbReference>
<reference evidence="4 6" key="1">
    <citation type="submission" date="2018-08" db="EMBL/GenBank/DDBJ databases">
        <title>Proposal of Muricauda 72 sp.nov. and Muricauda NH166 sp.nov., isolated from seawater.</title>
        <authorList>
            <person name="Cheng H."/>
            <person name="Wu Y.-H."/>
            <person name="Guo L.-L."/>
            <person name="Xu X.-W."/>
        </authorList>
    </citation>
    <scope>NUCLEOTIDE SEQUENCE [LARGE SCALE GENOMIC DNA]</scope>
    <source>
        <strain evidence="4 6">72</strain>
    </source>
</reference>
<reference evidence="5 7" key="2">
    <citation type="submission" date="2019-07" db="EMBL/GenBank/DDBJ databases">
        <title>Draft genome of two Muricauda strains isolated from deep sea.</title>
        <authorList>
            <person name="Sun C."/>
        </authorList>
    </citation>
    <scope>NUCLEOTIDE SEQUENCE [LARGE SCALE GENOMIC DNA]</scope>
    <source>
        <strain evidence="5 7">72</strain>
    </source>
</reference>
<evidence type="ECO:0000259" key="3">
    <source>
        <dbReference type="Pfam" id="PF16344"/>
    </source>
</evidence>
<dbReference type="Proteomes" id="UP000266691">
    <property type="component" value="Unassembled WGS sequence"/>
</dbReference>
<dbReference type="Proteomes" id="UP000321621">
    <property type="component" value="Unassembled WGS sequence"/>
</dbReference>
<feature type="transmembrane region" description="Helical" evidence="1">
    <location>
        <begin position="83"/>
        <end position="102"/>
    </location>
</feature>
<keyword evidence="7" id="KW-1185">Reference proteome</keyword>
<proteinExistence type="predicted"/>
<dbReference type="AlphaFoldDB" id="A0A3A1NET4"/>
<evidence type="ECO:0000256" key="1">
    <source>
        <dbReference type="SAM" id="Phobius"/>
    </source>
</evidence>
<dbReference type="PANTHER" id="PTHR30273">
    <property type="entry name" value="PERIPLASMIC SIGNAL SENSOR AND SIGMA FACTOR ACTIVATOR FECR-RELATED"/>
    <property type="match status" value="1"/>
</dbReference>
<protein>
    <submittedName>
        <fullName evidence="4">DUF4974 domain-containing protein</fullName>
    </submittedName>
</protein>
<dbReference type="Pfam" id="PF16344">
    <property type="entry name" value="FecR_C"/>
    <property type="match status" value="1"/>
</dbReference>
<dbReference type="EMBL" id="QXFI01000031">
    <property type="protein sequence ID" value="RIV43362.1"/>
    <property type="molecule type" value="Genomic_DNA"/>
</dbReference>
<dbReference type="InterPro" id="IPR012373">
    <property type="entry name" value="Ferrdict_sens_TM"/>
</dbReference>
<dbReference type="FunFam" id="2.60.120.1440:FF:000001">
    <property type="entry name" value="Putative anti-sigma factor"/>
    <property type="match status" value="1"/>
</dbReference>
<feature type="domain" description="FecR protein" evidence="2">
    <location>
        <begin position="173"/>
        <end position="269"/>
    </location>
</feature>